<gene>
    <name evidence="1" type="ORF">Adt_12659</name>
</gene>
<dbReference type="AlphaFoldDB" id="A0ABD1URC7"/>
<organism evidence="1 2">
    <name type="scientific">Abeliophyllum distichum</name>
    <dbReference type="NCBI Taxonomy" id="126358"/>
    <lineage>
        <taxon>Eukaryota</taxon>
        <taxon>Viridiplantae</taxon>
        <taxon>Streptophyta</taxon>
        <taxon>Embryophyta</taxon>
        <taxon>Tracheophyta</taxon>
        <taxon>Spermatophyta</taxon>
        <taxon>Magnoliopsida</taxon>
        <taxon>eudicotyledons</taxon>
        <taxon>Gunneridae</taxon>
        <taxon>Pentapetalae</taxon>
        <taxon>asterids</taxon>
        <taxon>lamiids</taxon>
        <taxon>Lamiales</taxon>
        <taxon>Oleaceae</taxon>
        <taxon>Forsythieae</taxon>
        <taxon>Abeliophyllum</taxon>
    </lineage>
</organism>
<reference evidence="2" key="1">
    <citation type="submission" date="2024-07" db="EMBL/GenBank/DDBJ databases">
        <title>Two chromosome-level genome assemblies of Korean endemic species Abeliophyllum distichum and Forsythia ovata (Oleaceae).</title>
        <authorList>
            <person name="Jang H."/>
        </authorList>
    </citation>
    <scope>NUCLEOTIDE SEQUENCE [LARGE SCALE GENOMIC DNA]</scope>
</reference>
<comment type="caution">
    <text evidence="1">The sequence shown here is derived from an EMBL/GenBank/DDBJ whole genome shotgun (WGS) entry which is preliminary data.</text>
</comment>
<evidence type="ECO:0000313" key="2">
    <source>
        <dbReference type="Proteomes" id="UP001604336"/>
    </source>
</evidence>
<evidence type="ECO:0000313" key="1">
    <source>
        <dbReference type="EMBL" id="KAL2527605.1"/>
    </source>
</evidence>
<sequence length="114" mass="13075">MQQLKKHDQHLEINQILTSSRAQDILLPRRCARAENVDTLAKEHQLRVTIIATWLSLRLKLSRKKPPKTLSRLTSWLRTLQVPSLPNTFLVLQQKMERIPLIVSGTTGGGFDEL</sequence>
<dbReference type="Proteomes" id="UP001604336">
    <property type="component" value="Unassembled WGS sequence"/>
</dbReference>
<dbReference type="EMBL" id="JBFOLK010000003">
    <property type="protein sequence ID" value="KAL2527605.1"/>
    <property type="molecule type" value="Genomic_DNA"/>
</dbReference>
<protein>
    <submittedName>
        <fullName evidence="1">Uncharacterized protein</fullName>
    </submittedName>
</protein>
<accession>A0ABD1URC7</accession>
<proteinExistence type="predicted"/>
<keyword evidence="2" id="KW-1185">Reference proteome</keyword>
<name>A0ABD1URC7_9LAMI</name>